<organism evidence="15 16">
    <name type="scientific">Corynebacterium callunae DSM 20147</name>
    <dbReference type="NCBI Taxonomy" id="1121353"/>
    <lineage>
        <taxon>Bacteria</taxon>
        <taxon>Bacillati</taxon>
        <taxon>Actinomycetota</taxon>
        <taxon>Actinomycetes</taxon>
        <taxon>Mycobacteriales</taxon>
        <taxon>Corynebacteriaceae</taxon>
        <taxon>Corynebacterium</taxon>
    </lineage>
</organism>
<evidence type="ECO:0000313" key="15">
    <source>
        <dbReference type="EMBL" id="AGG68052.1"/>
    </source>
</evidence>
<dbReference type="Gene3D" id="1.10.10.160">
    <property type="match status" value="1"/>
</dbReference>
<dbReference type="GO" id="GO:0043138">
    <property type="term" value="F:3'-5' DNA helicase activity"/>
    <property type="evidence" value="ECO:0007669"/>
    <property type="project" value="UniProtKB-EC"/>
</dbReference>
<evidence type="ECO:0000256" key="13">
    <source>
        <dbReference type="PROSITE-ProRule" id="PRU00560"/>
    </source>
</evidence>
<dbReference type="EC" id="5.6.2.4" evidence="11"/>
<dbReference type="PANTHER" id="PTHR11070">
    <property type="entry name" value="UVRD / RECB / PCRA DNA HELICASE FAMILY MEMBER"/>
    <property type="match status" value="1"/>
</dbReference>
<evidence type="ECO:0000256" key="12">
    <source>
        <dbReference type="ARBA" id="ARBA00048988"/>
    </source>
</evidence>
<dbReference type="GO" id="GO:0000725">
    <property type="term" value="P:recombinational repair"/>
    <property type="evidence" value="ECO:0007669"/>
    <property type="project" value="TreeGrafter"/>
</dbReference>
<keyword evidence="16" id="KW-1185">Reference proteome</keyword>
<evidence type="ECO:0000256" key="4">
    <source>
        <dbReference type="ARBA" id="ARBA00022801"/>
    </source>
</evidence>
<feature type="domain" description="UvrD-like helicase ATP-binding" evidence="14">
    <location>
        <begin position="1"/>
        <end position="269"/>
    </location>
</feature>
<dbReference type="OrthoDB" id="9810135at2"/>
<comment type="similarity">
    <text evidence="1">Belongs to the helicase family. UvrD subfamily.</text>
</comment>
<evidence type="ECO:0000256" key="11">
    <source>
        <dbReference type="ARBA" id="ARBA00034808"/>
    </source>
</evidence>
<evidence type="ECO:0000256" key="8">
    <source>
        <dbReference type="ARBA" id="ARBA00023204"/>
    </source>
</evidence>
<dbReference type="PANTHER" id="PTHR11070:SF2">
    <property type="entry name" value="ATP-DEPENDENT DNA HELICASE SRS2"/>
    <property type="match status" value="1"/>
</dbReference>
<comment type="catalytic activity">
    <reaction evidence="10">
        <text>Couples ATP hydrolysis with the unwinding of duplex DNA by translocating in the 3'-5' direction.</text>
        <dbReference type="EC" id="5.6.2.4"/>
    </reaction>
</comment>
<keyword evidence="6 13" id="KW-0067">ATP-binding</keyword>
<keyword evidence="5 13" id="KW-0347">Helicase</keyword>
<dbReference type="SUPFAM" id="SSF52540">
    <property type="entry name" value="P-loop containing nucleoside triphosphate hydrolases"/>
    <property type="match status" value="1"/>
</dbReference>
<name>M1UWI7_9CORY</name>
<sequence>MKPTIPQEQIRDYEPLGLIITAPAGCGKTEALALRVRGMIDRRVVTPPRKILLVTFTNRAKENIGERLRTYLTPQEITRYITLHNLHGLSARIIAAHGQVIGLDSSWKLPDSDWIASKFRERGLDYHQKTLISSHLQQAKLETRTDDEVLDYLRLIQDQDAIEIERERQDSKQLTYDDLPRLADLILRNEQIAALYQEHFSCIVIDEFQDLTLQQLSILQRIGRGRITYAGDLAQGIYGFTGAKPEQVLAAARSEGIDEITFTESHRSSPAVLELVNSLRPRTGGVELKCSSPESWPGGGFASHQVFESEKDEADGIVRFAAGILSRGKEQRIGVLTRTKKRRENLDELLTRGAPFSWYRWDDPIFDSHIAPLLRSALRKANPAQLGGADAQQHLLEFVDPLELQDPSTYEGLVQGCAWIYDLASEGISKSEINQRIKADENETLLSAPGLHLVTGHAGKGQQFDWVIVMGLEQGSIPSFQAKTERAIVEESRVLSVMISRARHGVLTTFSKVGIKPWGARFKNNPSVFMDLLCDSDSYTDWEGGRDWLNAADWEAISIR</sequence>
<evidence type="ECO:0000256" key="9">
    <source>
        <dbReference type="ARBA" id="ARBA00023235"/>
    </source>
</evidence>
<dbReference type="InterPro" id="IPR014017">
    <property type="entry name" value="DNA_helicase_UvrD-like_C"/>
</dbReference>
<protein>
    <recommendedName>
        <fullName evidence="11">DNA 3'-5' helicase</fullName>
        <ecNumber evidence="11">5.6.2.4</ecNumber>
    </recommendedName>
</protein>
<dbReference type="GO" id="GO:0016887">
    <property type="term" value="F:ATP hydrolysis activity"/>
    <property type="evidence" value="ECO:0007669"/>
    <property type="project" value="RHEA"/>
</dbReference>
<dbReference type="PROSITE" id="PS51198">
    <property type="entry name" value="UVRD_HELICASE_ATP_BIND"/>
    <property type="match status" value="1"/>
</dbReference>
<keyword evidence="7" id="KW-0238">DNA-binding</keyword>
<proteinExistence type="inferred from homology"/>
<dbReference type="GO" id="GO:0005524">
    <property type="term" value="F:ATP binding"/>
    <property type="evidence" value="ECO:0007669"/>
    <property type="project" value="UniProtKB-UniRule"/>
</dbReference>
<evidence type="ECO:0000256" key="6">
    <source>
        <dbReference type="ARBA" id="ARBA00022840"/>
    </source>
</evidence>
<dbReference type="Gene3D" id="3.40.50.300">
    <property type="entry name" value="P-loop containing nucleotide triphosphate hydrolases"/>
    <property type="match status" value="2"/>
</dbReference>
<dbReference type="Pfam" id="PF13361">
    <property type="entry name" value="UvrD_C"/>
    <property type="match status" value="1"/>
</dbReference>
<gene>
    <name evidence="15" type="ORF">H924_13315</name>
</gene>
<dbReference type="Pfam" id="PF00580">
    <property type="entry name" value="UvrD-helicase"/>
    <property type="match status" value="1"/>
</dbReference>
<dbReference type="InterPro" id="IPR013986">
    <property type="entry name" value="DExx_box_DNA_helicase_dom_sf"/>
</dbReference>
<dbReference type="PATRIC" id="fig|1121353.3.peg.2688"/>
<dbReference type="InterPro" id="IPR014016">
    <property type="entry name" value="UvrD-like_ATP-bd"/>
</dbReference>
<keyword evidence="9" id="KW-0413">Isomerase</keyword>
<keyword evidence="3" id="KW-0227">DNA damage</keyword>
<dbReference type="AlphaFoldDB" id="M1UWI7"/>
<evidence type="ECO:0000256" key="5">
    <source>
        <dbReference type="ARBA" id="ARBA00022806"/>
    </source>
</evidence>
<evidence type="ECO:0000256" key="7">
    <source>
        <dbReference type="ARBA" id="ARBA00023125"/>
    </source>
</evidence>
<accession>M1UWI7</accession>
<evidence type="ECO:0000256" key="2">
    <source>
        <dbReference type="ARBA" id="ARBA00022741"/>
    </source>
</evidence>
<dbReference type="GO" id="GO:0003677">
    <property type="term" value="F:DNA binding"/>
    <property type="evidence" value="ECO:0007669"/>
    <property type="project" value="UniProtKB-KW"/>
</dbReference>
<evidence type="ECO:0000256" key="10">
    <source>
        <dbReference type="ARBA" id="ARBA00034617"/>
    </source>
</evidence>
<geneLocation type="plasmid" evidence="15 16">
    <name>pCC2</name>
</geneLocation>
<comment type="catalytic activity">
    <reaction evidence="12">
        <text>ATP + H2O = ADP + phosphate + H(+)</text>
        <dbReference type="Rhea" id="RHEA:13065"/>
        <dbReference type="ChEBI" id="CHEBI:15377"/>
        <dbReference type="ChEBI" id="CHEBI:15378"/>
        <dbReference type="ChEBI" id="CHEBI:30616"/>
        <dbReference type="ChEBI" id="CHEBI:43474"/>
        <dbReference type="ChEBI" id="CHEBI:456216"/>
        <dbReference type="EC" id="5.6.2.4"/>
    </reaction>
</comment>
<keyword evidence="4 13" id="KW-0378">Hydrolase</keyword>
<dbReference type="HOGENOM" id="CLU_004585_6_1_11"/>
<keyword evidence="2 13" id="KW-0547">Nucleotide-binding</keyword>
<dbReference type="EMBL" id="CP004356">
    <property type="protein sequence ID" value="AGG68052.1"/>
    <property type="molecule type" value="Genomic_DNA"/>
</dbReference>
<dbReference type="eggNOG" id="COG0210">
    <property type="taxonomic scope" value="Bacteria"/>
</dbReference>
<dbReference type="KEGG" id="ccn:H924_13315"/>
<dbReference type="Proteomes" id="UP000011760">
    <property type="component" value="Plasmid pCC2"/>
</dbReference>
<evidence type="ECO:0000256" key="1">
    <source>
        <dbReference type="ARBA" id="ARBA00009922"/>
    </source>
</evidence>
<evidence type="ECO:0000313" key="16">
    <source>
        <dbReference type="Proteomes" id="UP000011760"/>
    </source>
</evidence>
<reference evidence="15 16" key="1">
    <citation type="submission" date="2013-02" db="EMBL/GenBank/DDBJ databases">
        <title>The complete genome sequence of Corynebacterium callunae DSM 20147.</title>
        <authorList>
            <person name="Ruckert C."/>
            <person name="Albersmeier A."/>
            <person name="Kalinowski J."/>
        </authorList>
    </citation>
    <scope>NUCLEOTIDE SEQUENCE [LARGE SCALE GENOMIC DNA]</scope>
    <source>
        <strain evidence="15 16">DSM 20147</strain>
        <plasmid evidence="15 16">pCC2</plasmid>
    </source>
</reference>
<feature type="binding site" evidence="13">
    <location>
        <begin position="22"/>
        <end position="29"/>
    </location>
    <ligand>
        <name>ATP</name>
        <dbReference type="ChEBI" id="CHEBI:30616"/>
    </ligand>
</feature>
<evidence type="ECO:0000259" key="14">
    <source>
        <dbReference type="PROSITE" id="PS51198"/>
    </source>
</evidence>
<evidence type="ECO:0000256" key="3">
    <source>
        <dbReference type="ARBA" id="ARBA00022763"/>
    </source>
</evidence>
<dbReference type="InterPro" id="IPR000212">
    <property type="entry name" value="DNA_helicase_UvrD/REP"/>
</dbReference>
<keyword evidence="15" id="KW-0614">Plasmid</keyword>
<dbReference type="RefSeq" id="WP_015453113.1">
    <property type="nucleotide sequence ID" value="NC_020553.1"/>
</dbReference>
<keyword evidence="8" id="KW-0234">DNA repair</keyword>
<dbReference type="InterPro" id="IPR027417">
    <property type="entry name" value="P-loop_NTPase"/>
</dbReference>